<dbReference type="Proteomes" id="UP001501461">
    <property type="component" value="Unassembled WGS sequence"/>
</dbReference>
<dbReference type="Pfam" id="PF09481">
    <property type="entry name" value="CRISPR_Cse1"/>
    <property type="match status" value="1"/>
</dbReference>
<gene>
    <name evidence="2" type="ORF">GCM10009720_28300</name>
</gene>
<sequence>MTATESFQQPSFNLIDSPWVLCTDTHGDTRKLSLVEVFQQADDIVRLAGESATQDMAVFRTLLVIFWRANHTAGQLNSGDAEDIADWWLERFWGETDIARDIMEYFSAFRERFDLLHPITPFMQVSDLATPKDTSDGLEKLIPDSENDYFSMRAGSGLQAIDFDEAARWLLHQHSWNYAGIKPGVIGDERVKSGKSFSIGTGWSGRSGGIILHGRNLRESLLLNTNPQRVFGEDHEYDLPAWERPQGVPGTHGREHSTGPCDLLTWQVRRVRLFVEDDKVVGILATNGDKLDLKNHFNDPMTAYRYSKPQSKKNNIVHMPKAHSATRTMWRGIEPLLTREGVVEGPAETRDHQPATLDWLREVQSIDQDALQDTVIGVELIGQEYGSNDSVYVSTIHEEIPMRLVLLADKDETAAHLLVTAADATMQAAINVGQFAGNLSVAAGGDYVFSSDATDAVLHQLNDPFKRWLTGYEPSKDLVALRRAWFDFAKQTIIRYAQGLIRGAGPGAIIGREHDDRYISAATAWNMLIRQLDKRLPTRTSHQESADQPATGKAHA</sequence>
<dbReference type="CDD" id="cd09729">
    <property type="entry name" value="Cse1_I-E"/>
    <property type="match status" value="1"/>
</dbReference>
<reference evidence="3" key="1">
    <citation type="journal article" date="2019" name="Int. J. Syst. Evol. Microbiol.">
        <title>The Global Catalogue of Microorganisms (GCM) 10K type strain sequencing project: providing services to taxonomists for standard genome sequencing and annotation.</title>
        <authorList>
            <consortium name="The Broad Institute Genomics Platform"/>
            <consortium name="The Broad Institute Genome Sequencing Center for Infectious Disease"/>
            <person name="Wu L."/>
            <person name="Ma J."/>
        </authorList>
    </citation>
    <scope>NUCLEOTIDE SEQUENCE [LARGE SCALE GENOMIC DNA]</scope>
    <source>
        <strain evidence="3">JCM 13595</strain>
    </source>
</reference>
<dbReference type="NCBIfam" id="TIGR02547">
    <property type="entry name" value="casA_cse1"/>
    <property type="match status" value="1"/>
</dbReference>
<name>A0ABP5GH50_9MICC</name>
<evidence type="ECO:0000313" key="3">
    <source>
        <dbReference type="Proteomes" id="UP001501461"/>
    </source>
</evidence>
<dbReference type="RefSeq" id="WP_343959913.1">
    <property type="nucleotide sequence ID" value="NZ_BAAAMN010000067.1"/>
</dbReference>
<comment type="caution">
    <text evidence="2">The sequence shown here is derived from an EMBL/GenBank/DDBJ whole genome shotgun (WGS) entry which is preliminary data.</text>
</comment>
<feature type="compositionally biased region" description="Basic and acidic residues" evidence="1">
    <location>
        <begin position="536"/>
        <end position="545"/>
    </location>
</feature>
<protein>
    <recommendedName>
        <fullName evidence="4">Type I-E CRISPR-associated protein Cse1/CasA</fullName>
    </recommendedName>
</protein>
<evidence type="ECO:0008006" key="4">
    <source>
        <dbReference type="Google" id="ProtNLM"/>
    </source>
</evidence>
<feature type="region of interest" description="Disordered" evidence="1">
    <location>
        <begin position="536"/>
        <end position="556"/>
    </location>
</feature>
<evidence type="ECO:0000313" key="2">
    <source>
        <dbReference type="EMBL" id="GAA2045793.1"/>
    </source>
</evidence>
<keyword evidence="3" id="KW-1185">Reference proteome</keyword>
<evidence type="ECO:0000256" key="1">
    <source>
        <dbReference type="SAM" id="MobiDB-lite"/>
    </source>
</evidence>
<dbReference type="Gene3D" id="1.10.132.100">
    <property type="match status" value="1"/>
</dbReference>
<accession>A0ABP5GH50</accession>
<dbReference type="InterPro" id="IPR013381">
    <property type="entry name" value="CRISPR-assoc_prot_Cse1"/>
</dbReference>
<organism evidence="2 3">
    <name type="scientific">Yaniella flava</name>
    <dbReference type="NCBI Taxonomy" id="287930"/>
    <lineage>
        <taxon>Bacteria</taxon>
        <taxon>Bacillati</taxon>
        <taxon>Actinomycetota</taxon>
        <taxon>Actinomycetes</taxon>
        <taxon>Micrococcales</taxon>
        <taxon>Micrococcaceae</taxon>
        <taxon>Yaniella</taxon>
    </lineage>
</organism>
<proteinExistence type="predicted"/>
<dbReference type="EMBL" id="BAAAMN010000067">
    <property type="protein sequence ID" value="GAA2045793.1"/>
    <property type="molecule type" value="Genomic_DNA"/>
</dbReference>